<evidence type="ECO:0000313" key="6">
    <source>
        <dbReference type="Proteomes" id="UP001500655"/>
    </source>
</evidence>
<dbReference type="Proteomes" id="UP001500655">
    <property type="component" value="Unassembled WGS sequence"/>
</dbReference>
<protein>
    <submittedName>
        <fullName evidence="5">DUF4349 domain-containing protein</fullName>
    </submittedName>
</protein>
<evidence type="ECO:0000256" key="3">
    <source>
        <dbReference type="SAM" id="SignalP"/>
    </source>
</evidence>
<organism evidence="5 6">
    <name type="scientific">Luedemannella helvata</name>
    <dbReference type="NCBI Taxonomy" id="349315"/>
    <lineage>
        <taxon>Bacteria</taxon>
        <taxon>Bacillati</taxon>
        <taxon>Actinomycetota</taxon>
        <taxon>Actinomycetes</taxon>
        <taxon>Micromonosporales</taxon>
        <taxon>Micromonosporaceae</taxon>
        <taxon>Luedemannella</taxon>
    </lineage>
</organism>
<reference evidence="6" key="1">
    <citation type="journal article" date="2019" name="Int. J. Syst. Evol. Microbiol.">
        <title>The Global Catalogue of Microorganisms (GCM) 10K type strain sequencing project: providing services to taxonomists for standard genome sequencing and annotation.</title>
        <authorList>
            <consortium name="The Broad Institute Genomics Platform"/>
            <consortium name="The Broad Institute Genome Sequencing Center for Infectious Disease"/>
            <person name="Wu L."/>
            <person name="Ma J."/>
        </authorList>
    </citation>
    <scope>NUCLEOTIDE SEQUENCE [LARGE SCALE GENOMIC DNA]</scope>
    <source>
        <strain evidence="6">JCM 13249</strain>
    </source>
</reference>
<evidence type="ECO:0000313" key="5">
    <source>
        <dbReference type="EMBL" id="GAA1734691.1"/>
    </source>
</evidence>
<dbReference type="EMBL" id="BAAALS010000001">
    <property type="protein sequence ID" value="GAA1734691.1"/>
    <property type="molecule type" value="Genomic_DNA"/>
</dbReference>
<comment type="caution">
    <text evidence="5">The sequence shown here is derived from an EMBL/GenBank/DDBJ whole genome shotgun (WGS) entry which is preliminary data.</text>
</comment>
<feature type="chain" id="PRO_5047397299" evidence="3">
    <location>
        <begin position="26"/>
        <end position="325"/>
    </location>
</feature>
<evidence type="ECO:0000256" key="2">
    <source>
        <dbReference type="SAM" id="Phobius"/>
    </source>
</evidence>
<feature type="region of interest" description="Disordered" evidence="1">
    <location>
        <begin position="33"/>
        <end position="82"/>
    </location>
</feature>
<dbReference type="RefSeq" id="WP_344075517.1">
    <property type="nucleotide sequence ID" value="NZ_BAAALS010000001.1"/>
</dbReference>
<proteinExistence type="predicted"/>
<feature type="compositionally biased region" description="Basic and acidic residues" evidence="1">
    <location>
        <begin position="47"/>
        <end position="61"/>
    </location>
</feature>
<dbReference type="Pfam" id="PF14257">
    <property type="entry name" value="DUF4349"/>
    <property type="match status" value="1"/>
</dbReference>
<dbReference type="InterPro" id="IPR025645">
    <property type="entry name" value="DUF4349"/>
</dbReference>
<name>A0ABP4VQE3_9ACTN</name>
<sequence>MTKHRALGLITLCLALALGAAACSAKDSASEAPAAGAWQGGGADSKAGNDLDSAARDEAAAPREGGTAGSAPGGTANAPQAGETDRAIIYTGTLTVEVPDVAGAADKAVALVTGAQGYVGADKRSVYSSPDAHAQLVLRVPAASFATTLDTLAKLGKELDRSSQASDVTEAVIDLDTRIASQQASLNRTRALMAKANTIGEIVSVESELTKRETELATLQARKRDMANKVSYSTITLMLQTARKVEPAPGPEKDETGFLAGLKAGWHAFVTAVQVALTILGALLPFLIAVAIPVGLYLWLRRRRAVPASAAKPVQQGGELDGEGR</sequence>
<evidence type="ECO:0000256" key="1">
    <source>
        <dbReference type="SAM" id="MobiDB-lite"/>
    </source>
</evidence>
<feature type="signal peptide" evidence="3">
    <location>
        <begin position="1"/>
        <end position="25"/>
    </location>
</feature>
<keyword evidence="2" id="KW-0472">Membrane</keyword>
<feature type="domain" description="DUF4349" evidence="4">
    <location>
        <begin position="86"/>
        <end position="297"/>
    </location>
</feature>
<accession>A0ABP4VQE3</accession>
<keyword evidence="2" id="KW-0812">Transmembrane</keyword>
<gene>
    <name evidence="5" type="ORF">GCM10009681_01090</name>
</gene>
<evidence type="ECO:0000259" key="4">
    <source>
        <dbReference type="Pfam" id="PF14257"/>
    </source>
</evidence>
<dbReference type="PROSITE" id="PS51257">
    <property type="entry name" value="PROKAR_LIPOPROTEIN"/>
    <property type="match status" value="1"/>
</dbReference>
<keyword evidence="6" id="KW-1185">Reference proteome</keyword>
<feature type="transmembrane region" description="Helical" evidence="2">
    <location>
        <begin position="275"/>
        <end position="300"/>
    </location>
</feature>
<keyword evidence="2" id="KW-1133">Transmembrane helix</keyword>
<keyword evidence="3" id="KW-0732">Signal</keyword>